<dbReference type="InterPro" id="IPR001451">
    <property type="entry name" value="Hexapep"/>
</dbReference>
<evidence type="ECO:0000259" key="8">
    <source>
        <dbReference type="Pfam" id="PF13720"/>
    </source>
</evidence>
<dbReference type="NCBIfam" id="TIGR01852">
    <property type="entry name" value="lipid_A_lpxA"/>
    <property type="match status" value="1"/>
</dbReference>
<keyword evidence="5" id="KW-0677">Repeat</keyword>
<dbReference type="Pfam" id="PF13720">
    <property type="entry name" value="Acetyltransf_11"/>
    <property type="match status" value="1"/>
</dbReference>
<keyword evidence="4" id="KW-0808">Transferase</keyword>
<keyword evidence="6" id="KW-0443">Lipid metabolism</keyword>
<dbReference type="SUPFAM" id="SSF51161">
    <property type="entry name" value="Trimeric LpxA-like enzymes"/>
    <property type="match status" value="1"/>
</dbReference>
<evidence type="ECO:0000256" key="1">
    <source>
        <dbReference type="ARBA" id="ARBA00022490"/>
    </source>
</evidence>
<dbReference type="PANTHER" id="PTHR43480">
    <property type="entry name" value="ACYL-[ACYL-CARRIER-PROTEIN]--UDP-N-ACETYLGLUCOSAMINE O-ACYLTRANSFERASE"/>
    <property type="match status" value="1"/>
</dbReference>
<protein>
    <submittedName>
        <fullName evidence="9">Acyl-ACP--UDP-N-acetylglucosamine O-acyltransferase</fullName>
    </submittedName>
</protein>
<dbReference type="InterPro" id="IPR010137">
    <property type="entry name" value="Lipid_A_LpxA"/>
</dbReference>
<evidence type="ECO:0000256" key="7">
    <source>
        <dbReference type="ARBA" id="ARBA00023315"/>
    </source>
</evidence>
<keyword evidence="10" id="KW-1185">Reference proteome</keyword>
<accession>A0A916DUT1</accession>
<proteinExistence type="predicted"/>
<name>A0A916DUT1_9BACT</name>
<dbReference type="EMBL" id="AP026867">
    <property type="protein sequence ID" value="BDS12506.1"/>
    <property type="molecule type" value="Genomic_DNA"/>
</dbReference>
<dbReference type="PANTHER" id="PTHR43480:SF1">
    <property type="entry name" value="ACYL-[ACYL-CARRIER-PROTEIN]--UDP-N-ACETYLGLUCOSAMINE O-ACYLTRANSFERASE, MITOCHONDRIAL-RELATED"/>
    <property type="match status" value="1"/>
</dbReference>
<dbReference type="NCBIfam" id="NF003657">
    <property type="entry name" value="PRK05289.1"/>
    <property type="match status" value="1"/>
</dbReference>
<dbReference type="CDD" id="cd03351">
    <property type="entry name" value="LbH_UDP-GlcNAc_AT"/>
    <property type="match status" value="1"/>
</dbReference>
<dbReference type="Proteomes" id="UP001060919">
    <property type="component" value="Chromosome"/>
</dbReference>
<dbReference type="PIRSF" id="PIRSF000456">
    <property type="entry name" value="UDP-GlcNAc_acltr"/>
    <property type="match status" value="1"/>
</dbReference>
<dbReference type="KEGG" id="aup:AsAng_0032290"/>
<reference evidence="9" key="1">
    <citation type="submission" date="2022-09" db="EMBL/GenBank/DDBJ databases">
        <title>Aureispira anguillicida sp. nov., isolated from Leptocephalus of Japanese eel Anguilla japonica.</title>
        <authorList>
            <person name="Yuasa K."/>
            <person name="Mekata T."/>
            <person name="Ikunari K."/>
        </authorList>
    </citation>
    <scope>NUCLEOTIDE SEQUENCE</scope>
    <source>
        <strain evidence="9">EL160426</strain>
    </source>
</reference>
<dbReference type="GO" id="GO:0016020">
    <property type="term" value="C:membrane"/>
    <property type="evidence" value="ECO:0007669"/>
    <property type="project" value="GOC"/>
</dbReference>
<evidence type="ECO:0000313" key="10">
    <source>
        <dbReference type="Proteomes" id="UP001060919"/>
    </source>
</evidence>
<feature type="domain" description="UDP N-acetylglucosamine O-acyltransferase C-terminal" evidence="8">
    <location>
        <begin position="180"/>
        <end position="261"/>
    </location>
</feature>
<evidence type="ECO:0000256" key="3">
    <source>
        <dbReference type="ARBA" id="ARBA00022556"/>
    </source>
</evidence>
<keyword evidence="2" id="KW-0444">Lipid biosynthesis</keyword>
<dbReference type="AlphaFoldDB" id="A0A916DUT1"/>
<keyword evidence="1" id="KW-0963">Cytoplasm</keyword>
<dbReference type="GO" id="GO:0008780">
    <property type="term" value="F:acyl-[acyl-carrier-protein]-UDP-N-acetylglucosamine O-acyltransferase activity"/>
    <property type="evidence" value="ECO:0007669"/>
    <property type="project" value="InterPro"/>
</dbReference>
<dbReference type="Pfam" id="PF00132">
    <property type="entry name" value="Hexapep"/>
    <property type="match status" value="2"/>
</dbReference>
<keyword evidence="3" id="KW-0441">Lipid A biosynthesis</keyword>
<dbReference type="RefSeq" id="WP_264793571.1">
    <property type="nucleotide sequence ID" value="NZ_AP026867.1"/>
</dbReference>
<dbReference type="InterPro" id="IPR037157">
    <property type="entry name" value="Acetyltransf_C_sf"/>
</dbReference>
<gene>
    <name evidence="9" type="ORF">AsAng_0032290</name>
</gene>
<organism evidence="9 10">
    <name type="scientific">Aureispira anguillae</name>
    <dbReference type="NCBI Taxonomy" id="2864201"/>
    <lineage>
        <taxon>Bacteria</taxon>
        <taxon>Pseudomonadati</taxon>
        <taxon>Bacteroidota</taxon>
        <taxon>Saprospiria</taxon>
        <taxon>Saprospirales</taxon>
        <taxon>Saprospiraceae</taxon>
        <taxon>Aureispira</taxon>
    </lineage>
</organism>
<dbReference type="InterPro" id="IPR011004">
    <property type="entry name" value="Trimer_LpxA-like_sf"/>
</dbReference>
<keyword evidence="7" id="KW-0012">Acyltransferase</keyword>
<dbReference type="InterPro" id="IPR018357">
    <property type="entry name" value="Hexapep_transf_CS"/>
</dbReference>
<sequence length="275" mass="30171">MEENVMQPSYPHAAVHPNARIGKNVKIGPWVTIEADVVIGDDTTIGANVCIMSGTRIGKNCQIFPGAIVGAIPQDLKYSGEDTTLEIGDNVIIREYCTLNRGTRANYKTVIGNNCLLMAYVHVAHDCVIGEHCILANNATLAGHVEIEEHVILGGMTAVHQFVQIGAHALIGGGTLLNKDVPPYVRISRYPASYIGVNTVGLRRQGFASNAIRNIQDIYHQLFVEHRNISKGIKFIEEHIEDSQERQRIIGFTRASKNGLIKGLSNKRKNDSPQL</sequence>
<dbReference type="Gene3D" id="1.20.1180.10">
    <property type="entry name" value="Udp N-acetylglucosamine O-acyltransferase, C-terminal domain"/>
    <property type="match status" value="1"/>
</dbReference>
<dbReference type="InterPro" id="IPR029098">
    <property type="entry name" value="Acetyltransf_C"/>
</dbReference>
<dbReference type="PROSITE" id="PS00101">
    <property type="entry name" value="HEXAPEP_TRANSFERASES"/>
    <property type="match status" value="2"/>
</dbReference>
<evidence type="ECO:0000313" key="9">
    <source>
        <dbReference type="EMBL" id="BDS12506.1"/>
    </source>
</evidence>
<dbReference type="GO" id="GO:0009245">
    <property type="term" value="P:lipid A biosynthetic process"/>
    <property type="evidence" value="ECO:0007669"/>
    <property type="project" value="UniProtKB-KW"/>
</dbReference>
<dbReference type="Gene3D" id="2.160.10.10">
    <property type="entry name" value="Hexapeptide repeat proteins"/>
    <property type="match status" value="1"/>
</dbReference>
<evidence type="ECO:0000256" key="4">
    <source>
        <dbReference type="ARBA" id="ARBA00022679"/>
    </source>
</evidence>
<evidence type="ECO:0000256" key="2">
    <source>
        <dbReference type="ARBA" id="ARBA00022516"/>
    </source>
</evidence>
<evidence type="ECO:0000256" key="5">
    <source>
        <dbReference type="ARBA" id="ARBA00022737"/>
    </source>
</evidence>
<evidence type="ECO:0000256" key="6">
    <source>
        <dbReference type="ARBA" id="ARBA00023098"/>
    </source>
</evidence>